<dbReference type="InterPro" id="IPR009492">
    <property type="entry name" value="TniQ"/>
</dbReference>
<evidence type="ECO:0000313" key="3">
    <source>
        <dbReference type="Proteomes" id="UP000813068"/>
    </source>
</evidence>
<comment type="caution">
    <text evidence="2">The sequence shown here is derived from an EMBL/GenBank/DDBJ whole genome shotgun (WGS) entry which is preliminary data.</text>
</comment>
<organism evidence="2 3">
    <name type="scientific">Geopseudomonas aromaticivorans</name>
    <dbReference type="NCBI Taxonomy" id="2849492"/>
    <lineage>
        <taxon>Bacteria</taxon>
        <taxon>Pseudomonadati</taxon>
        <taxon>Pseudomonadota</taxon>
        <taxon>Gammaproteobacteria</taxon>
        <taxon>Pseudomonadales</taxon>
        <taxon>Pseudomonadaceae</taxon>
        <taxon>Geopseudomonas</taxon>
    </lineage>
</organism>
<dbReference type="Pfam" id="PF06527">
    <property type="entry name" value="TniQ"/>
    <property type="match status" value="1"/>
</dbReference>
<evidence type="ECO:0000259" key="1">
    <source>
        <dbReference type="Pfam" id="PF06527"/>
    </source>
</evidence>
<sequence>MLTFISPPAVDESLNGYLLRLAEENYLGSTNALLRPTGVRIKARYTGDDLVSLAQVHGLPPQQLQQLSSYSAIRGSIPAGAFLRKGEIAVCPACLREAGYIRQAWHHELITVCPTHRVQLVDHCPACQAPLELNRAAVCACRCGFDLTGAPAAAADVANLHIASLLMLQPGREIALSGFGEGREMPADIDRFWLFLANLTLSVPQRKNAAIDLARAREINRASYEIAEDLERRFPEFVEARVLAANQRQSSRFIQNLGTWYRELNSAFAGEAYAPLRDMAYRVIVAQANAPINRKLKQIGAEMLGAKSTFTAAEAARQLGSSPDRIVSLVKSGQLAGNILQGASVEFCLVERSAVETEQRAAAGLVAGKDLLKALNISRRVRDRMVECGVLTRVADGDRPLFAKGDYRQEDIQRLLQMLAAACTHTEGRNLLGLEDISGKRFSNQQANELYRLIFAGQIKPVHQLQGITGLAAFQFDHDELNQHLRQGTDLMELTITDLSRITRWKHETIKSWVEAGLLPHRMESRDGKKQIWISVTNLITFLSTYIVAADAAERLNTRSVWMTKGLTRQGVLAKGAHATSEGSLRGLLLSTDALINVASGRDPHWRRNNESAEVIG</sequence>
<feature type="domain" description="TniQ" evidence="1">
    <location>
        <begin position="7"/>
        <end position="120"/>
    </location>
</feature>
<gene>
    <name evidence="2" type="ORF">KRX52_06195</name>
</gene>
<evidence type="ECO:0000313" key="2">
    <source>
        <dbReference type="EMBL" id="MBV2132392.1"/>
    </source>
</evidence>
<keyword evidence="3" id="KW-1185">Reference proteome</keyword>
<reference evidence="2 3" key="1">
    <citation type="submission" date="2021-06" db="EMBL/GenBank/DDBJ databases">
        <title>Differences between aerobic and microaerobic xylene degrading microbial communities.</title>
        <authorList>
            <person name="Banerjee S."/>
            <person name="Tancsics A."/>
        </authorList>
    </citation>
    <scope>NUCLEOTIDE SEQUENCE [LARGE SCALE GENOMIC DNA]</scope>
    <source>
        <strain evidence="2 3">MAP12</strain>
    </source>
</reference>
<dbReference type="Proteomes" id="UP000813068">
    <property type="component" value="Unassembled WGS sequence"/>
</dbReference>
<name>A0ABS6MVU8_9GAMM</name>
<proteinExistence type="predicted"/>
<accession>A0ABS6MVU8</accession>
<dbReference type="EMBL" id="JAHRGL010000015">
    <property type="protein sequence ID" value="MBV2132392.1"/>
    <property type="molecule type" value="Genomic_DNA"/>
</dbReference>
<protein>
    <submittedName>
        <fullName evidence="2">TniQ family protein</fullName>
    </submittedName>
</protein>
<dbReference type="RefSeq" id="WP_217680498.1">
    <property type="nucleotide sequence ID" value="NZ_JAHRGL010000015.1"/>
</dbReference>